<evidence type="ECO:0000313" key="1">
    <source>
        <dbReference type="EMBL" id="CAB4127432.1"/>
    </source>
</evidence>
<protein>
    <submittedName>
        <fullName evidence="1">Uncharacterized protein</fullName>
    </submittedName>
</protein>
<proteinExistence type="predicted"/>
<gene>
    <name evidence="1" type="ORF">UFOVP84_184</name>
</gene>
<accession>A0A6J5L1D6</accession>
<sequence length="69" mass="7581">MKKVAALVESDKTVPGLSIKQNVWKLFENKRGAKKAGAWSITPVKSCRNGAGTFRSWVSEGTVLVIEEF</sequence>
<dbReference type="EMBL" id="LR796208">
    <property type="protein sequence ID" value="CAB4127432.1"/>
    <property type="molecule type" value="Genomic_DNA"/>
</dbReference>
<organism evidence="1">
    <name type="scientific">uncultured Caudovirales phage</name>
    <dbReference type="NCBI Taxonomy" id="2100421"/>
    <lineage>
        <taxon>Viruses</taxon>
        <taxon>Duplodnaviria</taxon>
        <taxon>Heunggongvirae</taxon>
        <taxon>Uroviricota</taxon>
        <taxon>Caudoviricetes</taxon>
        <taxon>Peduoviridae</taxon>
        <taxon>Maltschvirus</taxon>
        <taxon>Maltschvirus maltsch</taxon>
    </lineage>
</organism>
<name>A0A6J5L1D6_9CAUD</name>
<reference evidence="1" key="1">
    <citation type="submission" date="2020-04" db="EMBL/GenBank/DDBJ databases">
        <authorList>
            <person name="Chiriac C."/>
            <person name="Salcher M."/>
            <person name="Ghai R."/>
            <person name="Kavagutti S V."/>
        </authorList>
    </citation>
    <scope>NUCLEOTIDE SEQUENCE</scope>
</reference>